<dbReference type="Gramene" id="A03p33510.2_BraZ1">
    <property type="protein sequence ID" value="A03p33510.2_BraZ1.CDS"/>
    <property type="gene ID" value="A03g33510.2_BraZ1"/>
</dbReference>
<name>A0A8D9LPJ1_BRACM</name>
<feature type="region of interest" description="Disordered" evidence="1">
    <location>
        <begin position="51"/>
        <end position="77"/>
    </location>
</feature>
<protein>
    <submittedName>
        <fullName evidence="2">Uncharacterized protein</fullName>
    </submittedName>
</protein>
<evidence type="ECO:0000313" key="2">
    <source>
        <dbReference type="EMBL" id="CAG7882008.1"/>
    </source>
</evidence>
<reference evidence="2 3" key="1">
    <citation type="submission" date="2021-07" db="EMBL/GenBank/DDBJ databases">
        <authorList>
            <consortium name="Genoscope - CEA"/>
            <person name="William W."/>
        </authorList>
    </citation>
    <scope>NUCLEOTIDE SEQUENCE [LARGE SCALE GENOMIC DNA]</scope>
</reference>
<accession>A0A8D9LPJ1</accession>
<dbReference type="EMBL" id="LS974619">
    <property type="protein sequence ID" value="CAG7882008.1"/>
    <property type="molecule type" value="Genomic_DNA"/>
</dbReference>
<organism evidence="2 3">
    <name type="scientific">Brassica campestris</name>
    <name type="common">Field mustard</name>
    <dbReference type="NCBI Taxonomy" id="3711"/>
    <lineage>
        <taxon>Eukaryota</taxon>
        <taxon>Viridiplantae</taxon>
        <taxon>Streptophyta</taxon>
        <taxon>Embryophyta</taxon>
        <taxon>Tracheophyta</taxon>
        <taxon>Spermatophyta</taxon>
        <taxon>Magnoliopsida</taxon>
        <taxon>eudicotyledons</taxon>
        <taxon>Gunneridae</taxon>
        <taxon>Pentapetalae</taxon>
        <taxon>rosids</taxon>
        <taxon>malvids</taxon>
        <taxon>Brassicales</taxon>
        <taxon>Brassicaceae</taxon>
        <taxon>Brassiceae</taxon>
        <taxon>Brassica</taxon>
    </lineage>
</organism>
<evidence type="ECO:0000256" key="1">
    <source>
        <dbReference type="SAM" id="MobiDB-lite"/>
    </source>
</evidence>
<gene>
    <name evidence="2" type="ORF">BRAPAZ1V2_A03P33510.2</name>
</gene>
<dbReference type="AlphaFoldDB" id="A0A8D9LPJ1"/>
<evidence type="ECO:0000313" key="3">
    <source>
        <dbReference type="Proteomes" id="UP000694005"/>
    </source>
</evidence>
<proteinExistence type="predicted"/>
<sequence>MQQRMTDAAKDDRYGSSFSKVFLCSKCEAGEAPEAGQREDNLSTMFLCPWVENRDNGNDDDDDDDKKDEYGNTQPFP</sequence>
<dbReference type="Proteomes" id="UP000694005">
    <property type="component" value="Chromosome A03"/>
</dbReference>